<organism evidence="1 2">
    <name type="scientific">[Torrubiella] hemipterigena</name>
    <dbReference type="NCBI Taxonomy" id="1531966"/>
    <lineage>
        <taxon>Eukaryota</taxon>
        <taxon>Fungi</taxon>
        <taxon>Dikarya</taxon>
        <taxon>Ascomycota</taxon>
        <taxon>Pezizomycotina</taxon>
        <taxon>Sordariomycetes</taxon>
        <taxon>Hypocreomycetidae</taxon>
        <taxon>Hypocreales</taxon>
        <taxon>Clavicipitaceae</taxon>
        <taxon>Clavicipitaceae incertae sedis</taxon>
        <taxon>'Torrubiella' clade</taxon>
    </lineage>
</organism>
<dbReference type="Proteomes" id="UP000039046">
    <property type="component" value="Unassembled WGS sequence"/>
</dbReference>
<name>A0A0A1SZB1_9HYPO</name>
<dbReference type="OrthoDB" id="5421765at2759"/>
<keyword evidence="2" id="KW-1185">Reference proteome</keyword>
<evidence type="ECO:0000313" key="2">
    <source>
        <dbReference type="Proteomes" id="UP000039046"/>
    </source>
</evidence>
<proteinExistence type="predicted"/>
<dbReference type="EMBL" id="CDHN01000002">
    <property type="protein sequence ID" value="CEJ85254.1"/>
    <property type="molecule type" value="Genomic_DNA"/>
</dbReference>
<evidence type="ECO:0000313" key="1">
    <source>
        <dbReference type="EMBL" id="CEJ85254.1"/>
    </source>
</evidence>
<sequence>MGDPAGNDVSAAVAGKVHLDRFLLEATPDQDIVREVQCLGGLIHQHVDTHYHLRETASPDRDVAATLVALGFSDDGSSNLTAQQVVSLCTNPTTRQIGLRHVILRTLFQSIDWQSPGPVGLLPDAAAAFIQRVPTSESQSQSDHEAVTIAITKWLKFSAFLLHPQRSQRTPLSWTPTAENDAKVEKLTGLLNTFLGFFMEQDAHLRQEQANHLRGVVAECAKLGYLLFSQPSDFKLLPGHESGRDKSSRSHSEKISIIVEAGLDKGAYHDEYGMVYPSVTHLLEPTFAATGV</sequence>
<dbReference type="AlphaFoldDB" id="A0A0A1SZB1"/>
<reference evidence="1 2" key="1">
    <citation type="journal article" date="2015" name="Genome Announc.">
        <title>Draft Genome Sequence and Gene Annotation of the Entomopathogenic Fungus Verticillium hemipterigenum.</title>
        <authorList>
            <person name="Horn F."/>
            <person name="Habel A."/>
            <person name="Scharf D.H."/>
            <person name="Dworschak J."/>
            <person name="Brakhage A.A."/>
            <person name="Guthke R."/>
            <person name="Hertweck C."/>
            <person name="Linde J."/>
        </authorList>
    </citation>
    <scope>NUCLEOTIDE SEQUENCE [LARGE SCALE GENOMIC DNA]</scope>
</reference>
<protein>
    <submittedName>
        <fullName evidence="1">Uncharacterized protein</fullName>
    </submittedName>
</protein>
<gene>
    <name evidence="1" type="ORF">VHEMI03714</name>
</gene>
<dbReference type="HOGENOM" id="CLU_039749_0_0_1"/>
<accession>A0A0A1SZB1</accession>